<dbReference type="EMBL" id="LJIX01000006">
    <property type="protein sequence ID" value="KQL20595.1"/>
    <property type="molecule type" value="Genomic_DNA"/>
</dbReference>
<name>A0A0Q3VI35_9BACI</name>
<gene>
    <name evidence="2" type="ORF">AN957_19735</name>
</gene>
<dbReference type="Pfam" id="PF01926">
    <property type="entry name" value="MMR_HSR1"/>
    <property type="match status" value="1"/>
</dbReference>
<dbReference type="Gene3D" id="3.40.50.300">
    <property type="entry name" value="P-loop containing nucleotide triphosphate hydrolases"/>
    <property type="match status" value="1"/>
</dbReference>
<proteinExistence type="predicted"/>
<dbReference type="PANTHER" id="PTHR46434:SF1">
    <property type="entry name" value="GENETIC INTERACTOR OF PROHIBITINS 3, MITOCHONDRIAL"/>
    <property type="match status" value="1"/>
</dbReference>
<dbReference type="PANTHER" id="PTHR46434">
    <property type="entry name" value="GENETIC INTERACTOR OF PROHIBITINS 3, MITOCHONDRIAL"/>
    <property type="match status" value="1"/>
</dbReference>
<dbReference type="PROSITE" id="PS51721">
    <property type="entry name" value="G_CP"/>
    <property type="match status" value="1"/>
</dbReference>
<dbReference type="InterPro" id="IPR019988">
    <property type="entry name" value="GTP-bd_ribosome_bgen_YqeH"/>
</dbReference>
<dbReference type="SUPFAM" id="SSF52540">
    <property type="entry name" value="P-loop containing nucleoside triphosphate hydrolases"/>
    <property type="match status" value="1"/>
</dbReference>
<dbReference type="InterPro" id="IPR027417">
    <property type="entry name" value="P-loop_NTPase"/>
</dbReference>
<dbReference type="Pfam" id="PF21516">
    <property type="entry name" value="YqeH-like_C"/>
    <property type="match status" value="1"/>
</dbReference>
<accession>A0A0Q3VI35</accession>
<protein>
    <submittedName>
        <fullName evidence="2">GTPase</fullName>
    </submittedName>
</protein>
<evidence type="ECO:0000313" key="2">
    <source>
        <dbReference type="EMBL" id="KQL20595.1"/>
    </source>
</evidence>
<feature type="domain" description="CP-type G" evidence="1">
    <location>
        <begin position="60"/>
        <end position="223"/>
    </location>
</feature>
<dbReference type="AlphaFoldDB" id="A0A0Q3VI35"/>
<dbReference type="InterPro" id="IPR030378">
    <property type="entry name" value="G_CP_dom"/>
</dbReference>
<dbReference type="Proteomes" id="UP000050996">
    <property type="component" value="Unassembled WGS sequence"/>
</dbReference>
<evidence type="ECO:0000259" key="1">
    <source>
        <dbReference type="PROSITE" id="PS51721"/>
    </source>
</evidence>
<dbReference type="InterPro" id="IPR048422">
    <property type="entry name" value="NOA1/YqeH-like_C"/>
</dbReference>
<sequence>MSEQYSCIGCGVKIQTEDREAIGYAPTSALEKEEVICQRCFRLKHYNEVQDVHLTDDDFLKILNEIGKSDALIVKIVDIFDFNGSWLPGLHRFVGNNKILLVGNKVDLLPKSVKPNKLINWMKQEAKEFGLRPEEVFLVSAAKGQFINEVAAAIDEYREGKDVYVVGCTNVGKSTFINRILKEVTGEGDVITTSHFPGTTLDIIEIPLSDGKALVDTPGIINHHQMAHYVDKRDLKIITPKKEIKPKVYQLNEGQTLFFGGLARFDYLSGGRRSFVCHFSNDINIHRTKLEKADELYSNHAGELLTPPRIEDMETFPELVKHEFTIKEGKTDIVFSGLGWITINDPGAKVAAFVPKGVHALVRKSLI</sequence>
<dbReference type="STRING" id="1637975.AN957_19735"/>
<dbReference type="InterPro" id="IPR050896">
    <property type="entry name" value="Mito_lipid_metab_GTPase"/>
</dbReference>
<dbReference type="InterPro" id="IPR006073">
    <property type="entry name" value="GTP-bd"/>
</dbReference>
<organism evidence="2 3">
    <name type="scientific">Cytobacillus solani</name>
    <dbReference type="NCBI Taxonomy" id="1637975"/>
    <lineage>
        <taxon>Bacteria</taxon>
        <taxon>Bacillati</taxon>
        <taxon>Bacillota</taxon>
        <taxon>Bacilli</taxon>
        <taxon>Bacillales</taxon>
        <taxon>Bacillaceae</taxon>
        <taxon>Cytobacillus</taxon>
    </lineage>
</organism>
<dbReference type="RefSeq" id="WP_056685794.1">
    <property type="nucleotide sequence ID" value="NZ_LJIX01000006.1"/>
</dbReference>
<dbReference type="PATRIC" id="fig|1637975.4.peg.3915"/>
<comment type="caution">
    <text evidence="2">The sequence shown here is derived from an EMBL/GenBank/DDBJ whole genome shotgun (WGS) entry which is preliminary data.</text>
</comment>
<keyword evidence="3" id="KW-1185">Reference proteome</keyword>
<dbReference type="CDD" id="cd01855">
    <property type="entry name" value="YqeH"/>
    <property type="match status" value="1"/>
</dbReference>
<reference evidence="2 3" key="1">
    <citation type="submission" date="2015-09" db="EMBL/GenBank/DDBJ databases">
        <title>Genome sequencing project for genomic taxonomy and phylogenomics of Bacillus-like bacteria.</title>
        <authorList>
            <person name="Liu B."/>
            <person name="Wang J."/>
            <person name="Zhu Y."/>
            <person name="Liu G."/>
            <person name="Chen Q."/>
            <person name="Chen Z."/>
            <person name="Lan J."/>
            <person name="Che J."/>
            <person name="Ge C."/>
            <person name="Shi H."/>
            <person name="Pan Z."/>
            <person name="Liu X."/>
        </authorList>
    </citation>
    <scope>NUCLEOTIDE SEQUENCE [LARGE SCALE GENOMIC DNA]</scope>
    <source>
        <strain evidence="2 3">FJAT-18043</strain>
    </source>
</reference>
<dbReference type="GO" id="GO:0005525">
    <property type="term" value="F:GTP binding"/>
    <property type="evidence" value="ECO:0007669"/>
    <property type="project" value="InterPro"/>
</dbReference>
<evidence type="ECO:0000313" key="3">
    <source>
        <dbReference type="Proteomes" id="UP000050996"/>
    </source>
</evidence>
<dbReference type="NCBIfam" id="TIGR03597">
    <property type="entry name" value="GTPase_YqeH"/>
    <property type="match status" value="1"/>
</dbReference>